<dbReference type="GO" id="GO:0005886">
    <property type="term" value="C:plasma membrane"/>
    <property type="evidence" value="ECO:0007669"/>
    <property type="project" value="UniProtKB-SubCell"/>
</dbReference>
<evidence type="ECO:0000313" key="10">
    <source>
        <dbReference type="EMBL" id="ACX83629.1"/>
    </source>
</evidence>
<dbReference type="InterPro" id="IPR020846">
    <property type="entry name" value="MFS_dom"/>
</dbReference>
<dbReference type="InterPro" id="IPR011701">
    <property type="entry name" value="MFS"/>
</dbReference>
<organism evidence="10">
    <name type="scientific">uncultured soil bacterium V167</name>
    <dbReference type="NCBI Taxonomy" id="684592"/>
    <lineage>
        <taxon>Bacteria</taxon>
        <taxon>environmental samples</taxon>
    </lineage>
</organism>
<dbReference type="InterPro" id="IPR036259">
    <property type="entry name" value="MFS_trans_sf"/>
</dbReference>
<dbReference type="PANTHER" id="PTHR23517">
    <property type="entry name" value="RESISTANCE PROTEIN MDTM, PUTATIVE-RELATED-RELATED"/>
    <property type="match status" value="1"/>
</dbReference>
<keyword evidence="3" id="KW-1003">Cell membrane</keyword>
<dbReference type="SUPFAM" id="SSF103473">
    <property type="entry name" value="MFS general substrate transporter"/>
    <property type="match status" value="1"/>
</dbReference>
<name>D3U1V9_9BACT</name>
<feature type="transmembrane region" description="Helical" evidence="8">
    <location>
        <begin position="82"/>
        <end position="99"/>
    </location>
</feature>
<feature type="transmembrane region" description="Helical" evidence="8">
    <location>
        <begin position="277"/>
        <end position="294"/>
    </location>
</feature>
<comment type="subcellular location">
    <subcellularLocation>
        <location evidence="1">Cell membrane</location>
        <topology evidence="1">Multi-pass membrane protein</topology>
    </subcellularLocation>
</comment>
<evidence type="ECO:0000256" key="3">
    <source>
        <dbReference type="ARBA" id="ARBA00022475"/>
    </source>
</evidence>
<accession>D3U1V9</accession>
<dbReference type="InterPro" id="IPR005829">
    <property type="entry name" value="Sugar_transporter_CS"/>
</dbReference>
<keyword evidence="6 8" id="KW-0472">Membrane</keyword>
<dbReference type="AlphaFoldDB" id="D3U1V9"/>
<feature type="transmembrane region" description="Helical" evidence="8">
    <location>
        <begin position="51"/>
        <end position="70"/>
    </location>
</feature>
<evidence type="ECO:0000256" key="6">
    <source>
        <dbReference type="ARBA" id="ARBA00023136"/>
    </source>
</evidence>
<feature type="transmembrane region" description="Helical" evidence="8">
    <location>
        <begin position="245"/>
        <end position="265"/>
    </location>
</feature>
<evidence type="ECO:0000256" key="7">
    <source>
        <dbReference type="SAM" id="MobiDB-lite"/>
    </source>
</evidence>
<feature type="transmembrane region" description="Helical" evidence="8">
    <location>
        <begin position="171"/>
        <end position="191"/>
    </location>
</feature>
<dbReference type="Pfam" id="PF07690">
    <property type="entry name" value="MFS_1"/>
    <property type="match status" value="1"/>
</dbReference>
<dbReference type="EMBL" id="FJ719113">
    <property type="protein sequence ID" value="ACX83629.1"/>
    <property type="molecule type" value="Genomic_DNA"/>
</dbReference>
<keyword evidence="2" id="KW-0813">Transport</keyword>
<dbReference type="InterPro" id="IPR050171">
    <property type="entry name" value="MFS_Transporters"/>
</dbReference>
<keyword evidence="5 8" id="KW-1133">Transmembrane helix</keyword>
<dbReference type="PROSITE" id="PS00217">
    <property type="entry name" value="SUGAR_TRANSPORT_2"/>
    <property type="match status" value="1"/>
</dbReference>
<dbReference type="Gene3D" id="1.20.1250.20">
    <property type="entry name" value="MFS general substrate transporter like domains"/>
    <property type="match status" value="1"/>
</dbReference>
<dbReference type="PANTHER" id="PTHR23517:SF3">
    <property type="entry name" value="INTEGRAL MEMBRANE TRANSPORT PROTEIN"/>
    <property type="match status" value="1"/>
</dbReference>
<feature type="region of interest" description="Disordered" evidence="7">
    <location>
        <begin position="389"/>
        <end position="413"/>
    </location>
</feature>
<feature type="transmembrane region" description="Helical" evidence="8">
    <location>
        <begin position="300"/>
        <end position="324"/>
    </location>
</feature>
<keyword evidence="4 8" id="KW-0812">Transmembrane</keyword>
<evidence type="ECO:0000256" key="4">
    <source>
        <dbReference type="ARBA" id="ARBA00022692"/>
    </source>
</evidence>
<evidence type="ECO:0000256" key="8">
    <source>
        <dbReference type="SAM" id="Phobius"/>
    </source>
</evidence>
<feature type="transmembrane region" description="Helical" evidence="8">
    <location>
        <begin position="361"/>
        <end position="383"/>
    </location>
</feature>
<evidence type="ECO:0000256" key="2">
    <source>
        <dbReference type="ARBA" id="ARBA00022448"/>
    </source>
</evidence>
<sequence length="413" mass="42105">MSSADSAPRATPRAAALPVLLLASTLAVMAGAMITPVLEVIRGDLDLSGTAAGLVITAHGLAIAVTSPVVGRLIDRYGVRGPLAGGLVLYGVAGAAGLFTDDYAALIAGRFVFGAGAAAVFSGTTVALLALYQGPERDRVMGWRSTATSLGGVVWPLIGGALGGLSWHAPFAVYLVGVPIGLAALFVLPAGSTGPKGTTGGVLPLLRERPALLGYYALQAVAAILLYGVAVFLPQRLARIGVEEPFLVSLYTVVMMAAMSLVGLVYAKLRAAAGYPALLRTAALTWVVSFVLLGTVDQPWLLLVAPMLFGLGQGIAFPALTVLVGEAAPAERRGQATSLSGTANFAGQFVSPLLLGPVVAATSLTTGFLAAAALSAVVFLALLRMRHTERQTPQNPPTSKDDLTLNAPGTKSS</sequence>
<proteinExistence type="predicted"/>
<evidence type="ECO:0000256" key="1">
    <source>
        <dbReference type="ARBA" id="ARBA00004651"/>
    </source>
</evidence>
<dbReference type="PROSITE" id="PS50850">
    <property type="entry name" value="MFS"/>
    <property type="match status" value="1"/>
</dbReference>
<feature type="transmembrane region" description="Helical" evidence="8">
    <location>
        <begin position="212"/>
        <end position="233"/>
    </location>
</feature>
<reference evidence="10" key="1">
    <citation type="journal article" date="2009" name="Angew. Chem. Int. Ed. Engl.">
        <title>An environmental DNA-derived type II polyketide biosynthetic pathway encodes the biosynthesis of the pentacyclic polyketide erdacin.</title>
        <authorList>
            <person name="King R.W."/>
            <person name="Bauer J.D."/>
            <person name="Brady S.F."/>
        </authorList>
    </citation>
    <scope>NUCLEOTIDE SEQUENCE</scope>
</reference>
<dbReference type="CDD" id="cd17473">
    <property type="entry name" value="MFS_arabinose_efflux_permease_like"/>
    <property type="match status" value="1"/>
</dbReference>
<evidence type="ECO:0000259" key="9">
    <source>
        <dbReference type="PROSITE" id="PS50850"/>
    </source>
</evidence>
<feature type="transmembrane region" description="Helical" evidence="8">
    <location>
        <begin position="111"/>
        <end position="131"/>
    </location>
</feature>
<dbReference type="GO" id="GO:0022857">
    <property type="term" value="F:transmembrane transporter activity"/>
    <property type="evidence" value="ECO:0007669"/>
    <property type="project" value="InterPro"/>
</dbReference>
<protein>
    <submittedName>
        <fullName evidence="10">Putative major facilitator transporter</fullName>
    </submittedName>
</protein>
<evidence type="ECO:0000256" key="5">
    <source>
        <dbReference type="ARBA" id="ARBA00022989"/>
    </source>
</evidence>
<feature type="domain" description="Major facilitator superfamily (MFS) profile" evidence="9">
    <location>
        <begin position="16"/>
        <end position="390"/>
    </location>
</feature>